<evidence type="ECO:0000313" key="3">
    <source>
        <dbReference type="EMBL" id="GIY42444.1"/>
    </source>
</evidence>
<proteinExistence type="predicted"/>
<accession>A0AAV4TB65</accession>
<sequence>MFLQIYFHILKLQREIYWELGNITCAAYPLDDIDTIDSNTGEINKLSVLNLVVYGEKIDHLDMLSGLLADLLNAKWNKFVKFRFFRQFATFFVYFAISLSCFVMRPGPMGLKVNKHHVNHAIHHPHTTTKSPVQLTNASHFNPCYLLEENSTSHQIRFILEALTAAGALIYILDAVREAQFLGYHTFTQNMVITKNYLFISHFMMENSEILQEINDRTIKSVIHVFLLHYDDNDSFKIHVFSSREDISAVFVMLTTAPYFLFFCRTYVFTVRLVAQ</sequence>
<keyword evidence="2" id="KW-1133">Transmembrane helix</keyword>
<reference evidence="3 4" key="1">
    <citation type="submission" date="2021-06" db="EMBL/GenBank/DDBJ databases">
        <title>Caerostris extrusa draft genome.</title>
        <authorList>
            <person name="Kono N."/>
            <person name="Arakawa K."/>
        </authorList>
    </citation>
    <scope>NUCLEOTIDE SEQUENCE [LARGE SCALE GENOMIC DNA]</scope>
</reference>
<feature type="transmembrane region" description="Helical" evidence="2">
    <location>
        <begin position="84"/>
        <end position="105"/>
    </location>
</feature>
<keyword evidence="2" id="KW-0812">Transmembrane</keyword>
<dbReference type="PANTHER" id="PTHR10582:SF28">
    <property type="entry name" value="NANCHUNG, ISOFORM B"/>
    <property type="match status" value="1"/>
</dbReference>
<dbReference type="PANTHER" id="PTHR10582">
    <property type="entry name" value="TRANSIENT RECEPTOR POTENTIAL ION CHANNEL PROTEIN"/>
    <property type="match status" value="1"/>
</dbReference>
<organism evidence="3 4">
    <name type="scientific">Caerostris extrusa</name>
    <name type="common">Bark spider</name>
    <name type="synonym">Caerostris bankana</name>
    <dbReference type="NCBI Taxonomy" id="172846"/>
    <lineage>
        <taxon>Eukaryota</taxon>
        <taxon>Metazoa</taxon>
        <taxon>Ecdysozoa</taxon>
        <taxon>Arthropoda</taxon>
        <taxon>Chelicerata</taxon>
        <taxon>Arachnida</taxon>
        <taxon>Araneae</taxon>
        <taxon>Araneomorphae</taxon>
        <taxon>Entelegynae</taxon>
        <taxon>Araneoidea</taxon>
        <taxon>Araneidae</taxon>
        <taxon>Caerostris</taxon>
    </lineage>
</organism>
<keyword evidence="4" id="KW-1185">Reference proteome</keyword>
<evidence type="ECO:0000256" key="1">
    <source>
        <dbReference type="ARBA" id="ARBA00022737"/>
    </source>
</evidence>
<evidence type="ECO:0000256" key="2">
    <source>
        <dbReference type="SAM" id="Phobius"/>
    </source>
</evidence>
<feature type="transmembrane region" description="Helical" evidence="2">
    <location>
        <begin position="247"/>
        <end position="268"/>
    </location>
</feature>
<name>A0AAV4TB65_CAEEX</name>
<evidence type="ECO:0000313" key="4">
    <source>
        <dbReference type="Proteomes" id="UP001054945"/>
    </source>
</evidence>
<dbReference type="GO" id="GO:0005886">
    <property type="term" value="C:plasma membrane"/>
    <property type="evidence" value="ECO:0007669"/>
    <property type="project" value="TreeGrafter"/>
</dbReference>
<dbReference type="InterPro" id="IPR024862">
    <property type="entry name" value="TRPV"/>
</dbReference>
<keyword evidence="1" id="KW-0677">Repeat</keyword>
<dbReference type="GO" id="GO:0005262">
    <property type="term" value="F:calcium channel activity"/>
    <property type="evidence" value="ECO:0007669"/>
    <property type="project" value="TreeGrafter"/>
</dbReference>
<protein>
    <submittedName>
        <fullName evidence="3">Uncharacterized protein</fullName>
    </submittedName>
</protein>
<keyword evidence="2" id="KW-0472">Membrane</keyword>
<gene>
    <name evidence="3" type="primary">AVEN_170312_1</name>
    <name evidence="3" type="ORF">CEXT_770991</name>
</gene>
<dbReference type="GO" id="GO:0098703">
    <property type="term" value="P:calcium ion import across plasma membrane"/>
    <property type="evidence" value="ECO:0007669"/>
    <property type="project" value="TreeGrafter"/>
</dbReference>
<comment type="caution">
    <text evidence="3">The sequence shown here is derived from an EMBL/GenBank/DDBJ whole genome shotgun (WGS) entry which is preliminary data.</text>
</comment>
<dbReference type="EMBL" id="BPLR01010849">
    <property type="protein sequence ID" value="GIY42444.1"/>
    <property type="molecule type" value="Genomic_DNA"/>
</dbReference>
<dbReference type="Proteomes" id="UP001054945">
    <property type="component" value="Unassembled WGS sequence"/>
</dbReference>
<dbReference type="AlphaFoldDB" id="A0AAV4TB65"/>